<feature type="domain" description="tRNA(Ile)-lysidine/2-thiocytidine synthase N-terminal" evidence="7">
    <location>
        <begin position="10"/>
        <end position="185"/>
    </location>
</feature>
<comment type="function">
    <text evidence="6">Ligates lysine onto the cytidine present at position 34 of the AUA codon-specific tRNA(Ile) that contains the anticodon CAU, in an ATP-dependent manner. Cytidine is converted to lysidine, thus changing the amino acid specificity of the tRNA from methionine to isoleucine.</text>
</comment>
<dbReference type="GO" id="GO:0032267">
    <property type="term" value="F:tRNA(Ile)-lysidine synthase activity"/>
    <property type="evidence" value="ECO:0007669"/>
    <property type="project" value="UniProtKB-EC"/>
</dbReference>
<keyword evidence="3 6" id="KW-0547">Nucleotide-binding</keyword>
<dbReference type="Proteomes" id="UP000676996">
    <property type="component" value="Unassembled WGS sequence"/>
</dbReference>
<dbReference type="NCBIfam" id="TIGR02432">
    <property type="entry name" value="lysidine_TilS_N"/>
    <property type="match status" value="1"/>
</dbReference>
<organism evidence="8 9">
    <name type="scientific">Stakelama marina</name>
    <dbReference type="NCBI Taxonomy" id="2826939"/>
    <lineage>
        <taxon>Bacteria</taxon>
        <taxon>Pseudomonadati</taxon>
        <taxon>Pseudomonadota</taxon>
        <taxon>Alphaproteobacteria</taxon>
        <taxon>Sphingomonadales</taxon>
        <taxon>Sphingomonadaceae</taxon>
        <taxon>Stakelama</taxon>
    </lineage>
</organism>
<dbReference type="Pfam" id="PF01171">
    <property type="entry name" value="ATP_bind_3"/>
    <property type="match status" value="1"/>
</dbReference>
<keyword evidence="4 6" id="KW-0067">ATP-binding</keyword>
<comment type="similarity">
    <text evidence="6">Belongs to the tRNA(Ile)-lysidine synthase family.</text>
</comment>
<sequence length="306" mass="32250">MSPAPGAPLALAVSGGPDSMAMLALGAAAFPGSVIAATVDHGLRRESASEAAMVASACAERGIEHATLSVAGGPGGDNLHAWARAERYRLLESWAAEHGAVAVATAHHADDQAETFLMRAGRAAGLSGLAGVRGVHAEPGRVRIIRPLLRWRRSELRSAAQAAQLPFVDDPSNADPRFDRARLRTWLAGAPWFDAGAVARSAEYLAEAEADLLAVADWVWRERAHDEAGCDVSGLPRGVRRIIARKGIEQTRADWGIESPAFSAASNVEALLDALENHKPATQAGVLVTPSGGRWTFAKAPPRRSH</sequence>
<keyword evidence="2 6" id="KW-0819">tRNA processing</keyword>
<dbReference type="GO" id="GO:0005737">
    <property type="term" value="C:cytoplasm"/>
    <property type="evidence" value="ECO:0007669"/>
    <property type="project" value="UniProtKB-SubCell"/>
</dbReference>
<evidence type="ECO:0000256" key="6">
    <source>
        <dbReference type="HAMAP-Rule" id="MF_01161"/>
    </source>
</evidence>
<evidence type="ECO:0000256" key="5">
    <source>
        <dbReference type="ARBA" id="ARBA00048539"/>
    </source>
</evidence>
<keyword evidence="6" id="KW-0963">Cytoplasm</keyword>
<evidence type="ECO:0000256" key="2">
    <source>
        <dbReference type="ARBA" id="ARBA00022694"/>
    </source>
</evidence>
<dbReference type="Gene3D" id="3.40.50.620">
    <property type="entry name" value="HUPs"/>
    <property type="match status" value="1"/>
</dbReference>
<keyword evidence="9" id="KW-1185">Reference proteome</keyword>
<dbReference type="GO" id="GO:0006400">
    <property type="term" value="P:tRNA modification"/>
    <property type="evidence" value="ECO:0007669"/>
    <property type="project" value="UniProtKB-UniRule"/>
</dbReference>
<dbReference type="PANTHER" id="PTHR43033">
    <property type="entry name" value="TRNA(ILE)-LYSIDINE SYNTHASE-RELATED"/>
    <property type="match status" value="1"/>
</dbReference>
<dbReference type="SUPFAM" id="SSF52402">
    <property type="entry name" value="Adenine nucleotide alpha hydrolases-like"/>
    <property type="match status" value="1"/>
</dbReference>
<dbReference type="GO" id="GO:0005524">
    <property type="term" value="F:ATP binding"/>
    <property type="evidence" value="ECO:0007669"/>
    <property type="project" value="UniProtKB-UniRule"/>
</dbReference>
<accession>A0A8T4IE41</accession>
<dbReference type="EC" id="6.3.4.19" evidence="6"/>
<reference evidence="8" key="1">
    <citation type="submission" date="2021-04" db="EMBL/GenBank/DDBJ databases">
        <title>Ouciella asimina sp. nov., isolated from the surface seawater in the hydrothermal field of Okinawa Trough.</title>
        <authorList>
            <person name="Shuang W."/>
        </authorList>
    </citation>
    <scope>NUCLEOTIDE SEQUENCE</scope>
    <source>
        <strain evidence="8">LXI357</strain>
    </source>
</reference>
<dbReference type="HAMAP" id="MF_01161">
    <property type="entry name" value="tRNA_Ile_lys_synt"/>
    <property type="match status" value="1"/>
</dbReference>
<feature type="binding site" evidence="6">
    <location>
        <begin position="14"/>
        <end position="19"/>
    </location>
    <ligand>
        <name>ATP</name>
        <dbReference type="ChEBI" id="CHEBI:30616"/>
    </ligand>
</feature>
<dbReference type="PANTHER" id="PTHR43033:SF1">
    <property type="entry name" value="TRNA(ILE)-LYSIDINE SYNTHASE-RELATED"/>
    <property type="match status" value="1"/>
</dbReference>
<comment type="caution">
    <text evidence="8">The sequence shown here is derived from an EMBL/GenBank/DDBJ whole genome shotgun (WGS) entry which is preliminary data.</text>
</comment>
<dbReference type="InterPro" id="IPR012795">
    <property type="entry name" value="tRNA_Ile_lys_synt_N"/>
</dbReference>
<dbReference type="CDD" id="cd01992">
    <property type="entry name" value="TilS_N"/>
    <property type="match status" value="1"/>
</dbReference>
<dbReference type="RefSeq" id="WP_284054178.1">
    <property type="nucleotide sequence ID" value="NZ_JAGRQC010000003.1"/>
</dbReference>
<dbReference type="InterPro" id="IPR014729">
    <property type="entry name" value="Rossmann-like_a/b/a_fold"/>
</dbReference>
<dbReference type="InterPro" id="IPR012094">
    <property type="entry name" value="tRNA_Ile_lys_synt"/>
</dbReference>
<name>A0A8T4IE41_9SPHN</name>
<proteinExistence type="inferred from homology"/>
<protein>
    <recommendedName>
        <fullName evidence="6">tRNA(Ile)-lysidine synthase</fullName>
        <ecNumber evidence="6">6.3.4.19</ecNumber>
    </recommendedName>
    <alternativeName>
        <fullName evidence="6">tRNA(Ile)-2-lysyl-cytidine synthase</fullName>
    </alternativeName>
    <alternativeName>
        <fullName evidence="6">tRNA(Ile)-lysidine synthetase</fullName>
    </alternativeName>
</protein>
<evidence type="ECO:0000256" key="4">
    <source>
        <dbReference type="ARBA" id="ARBA00022840"/>
    </source>
</evidence>
<gene>
    <name evidence="6 8" type="primary">tilS</name>
    <name evidence="8" type="ORF">J7S20_10405</name>
</gene>
<dbReference type="InterPro" id="IPR011063">
    <property type="entry name" value="TilS/TtcA_N"/>
</dbReference>
<evidence type="ECO:0000256" key="3">
    <source>
        <dbReference type="ARBA" id="ARBA00022741"/>
    </source>
</evidence>
<evidence type="ECO:0000256" key="1">
    <source>
        <dbReference type="ARBA" id="ARBA00022598"/>
    </source>
</evidence>
<evidence type="ECO:0000313" key="8">
    <source>
        <dbReference type="EMBL" id="MBR0552917.1"/>
    </source>
</evidence>
<comment type="subcellular location">
    <subcellularLocation>
        <location evidence="6">Cytoplasm</location>
    </subcellularLocation>
</comment>
<keyword evidence="1 6" id="KW-0436">Ligase</keyword>
<comment type="catalytic activity">
    <reaction evidence="5 6">
        <text>cytidine(34) in tRNA(Ile2) + L-lysine + ATP = lysidine(34) in tRNA(Ile2) + AMP + diphosphate + H(+)</text>
        <dbReference type="Rhea" id="RHEA:43744"/>
        <dbReference type="Rhea" id="RHEA-COMP:10625"/>
        <dbReference type="Rhea" id="RHEA-COMP:10670"/>
        <dbReference type="ChEBI" id="CHEBI:15378"/>
        <dbReference type="ChEBI" id="CHEBI:30616"/>
        <dbReference type="ChEBI" id="CHEBI:32551"/>
        <dbReference type="ChEBI" id="CHEBI:33019"/>
        <dbReference type="ChEBI" id="CHEBI:82748"/>
        <dbReference type="ChEBI" id="CHEBI:83665"/>
        <dbReference type="ChEBI" id="CHEBI:456215"/>
        <dbReference type="EC" id="6.3.4.19"/>
    </reaction>
</comment>
<evidence type="ECO:0000313" key="9">
    <source>
        <dbReference type="Proteomes" id="UP000676996"/>
    </source>
</evidence>
<dbReference type="AlphaFoldDB" id="A0A8T4IE41"/>
<evidence type="ECO:0000259" key="7">
    <source>
        <dbReference type="Pfam" id="PF01171"/>
    </source>
</evidence>
<dbReference type="EMBL" id="JAGRQC010000003">
    <property type="protein sequence ID" value="MBR0552917.1"/>
    <property type="molecule type" value="Genomic_DNA"/>
</dbReference>
<comment type="domain">
    <text evidence="6">The N-terminal region contains the highly conserved SGGXDS motif, predicted to be a P-loop motif involved in ATP binding.</text>
</comment>